<dbReference type="PANTHER" id="PTHR43124:SF3">
    <property type="entry name" value="CHLORAMPHENICOL EFFLUX PUMP RV0191"/>
    <property type="match status" value="1"/>
</dbReference>
<dbReference type="InterPro" id="IPR020846">
    <property type="entry name" value="MFS_dom"/>
</dbReference>
<feature type="transmembrane region" description="Helical" evidence="6">
    <location>
        <begin position="113"/>
        <end position="138"/>
    </location>
</feature>
<feature type="transmembrane region" description="Helical" evidence="6">
    <location>
        <begin position="88"/>
        <end position="107"/>
    </location>
</feature>
<reference evidence="8 9" key="1">
    <citation type="submission" date="2021-01" db="EMBL/GenBank/DDBJ databases">
        <title>Belnapia mucosa sp. nov. and Belnapia arida sp. nov., isolated from the Tabernas Desert (Almeria, Spain).</title>
        <authorList>
            <person name="Molina-Menor E."/>
            <person name="Vidal-Verdu A."/>
            <person name="Calonge A."/>
            <person name="Satari L."/>
            <person name="Pereto Magraner J."/>
            <person name="Porcar Miralles M."/>
        </authorList>
    </citation>
    <scope>NUCLEOTIDE SEQUENCE [LARGE SCALE GENOMIC DNA]</scope>
    <source>
        <strain evidence="8 9">T6</strain>
    </source>
</reference>
<feature type="transmembrane region" description="Helical" evidence="6">
    <location>
        <begin position="22"/>
        <end position="39"/>
    </location>
</feature>
<feature type="transmembrane region" description="Helical" evidence="6">
    <location>
        <begin position="59"/>
        <end position="76"/>
    </location>
</feature>
<dbReference type="PROSITE" id="PS50850">
    <property type="entry name" value="MFS"/>
    <property type="match status" value="1"/>
</dbReference>
<keyword evidence="4 6" id="KW-1133">Transmembrane helix</keyword>
<evidence type="ECO:0000256" key="2">
    <source>
        <dbReference type="ARBA" id="ARBA00022475"/>
    </source>
</evidence>
<keyword evidence="3 6" id="KW-0812">Transmembrane</keyword>
<feature type="transmembrane region" description="Helical" evidence="6">
    <location>
        <begin position="295"/>
        <end position="321"/>
    </location>
</feature>
<accession>A0ABS1V0Y0</accession>
<dbReference type="PANTHER" id="PTHR43124">
    <property type="entry name" value="PURINE EFFLUX PUMP PBUE"/>
    <property type="match status" value="1"/>
</dbReference>
<feature type="domain" description="Major facilitator superfamily (MFS) profile" evidence="7">
    <location>
        <begin position="22"/>
        <end position="401"/>
    </location>
</feature>
<feature type="transmembrane region" description="Helical" evidence="6">
    <location>
        <begin position="177"/>
        <end position="197"/>
    </location>
</feature>
<dbReference type="EMBL" id="JAEUXJ010000003">
    <property type="protein sequence ID" value="MBL6455351.1"/>
    <property type="molecule type" value="Genomic_DNA"/>
</dbReference>
<keyword evidence="5 6" id="KW-0472">Membrane</keyword>
<feature type="transmembrane region" description="Helical" evidence="6">
    <location>
        <begin position="150"/>
        <end position="171"/>
    </location>
</feature>
<evidence type="ECO:0000313" key="8">
    <source>
        <dbReference type="EMBL" id="MBL6455351.1"/>
    </source>
</evidence>
<dbReference type="InterPro" id="IPR050189">
    <property type="entry name" value="MFS_Efflux_Transporters"/>
</dbReference>
<dbReference type="InterPro" id="IPR011701">
    <property type="entry name" value="MFS"/>
</dbReference>
<evidence type="ECO:0000256" key="1">
    <source>
        <dbReference type="ARBA" id="ARBA00004651"/>
    </source>
</evidence>
<evidence type="ECO:0000256" key="6">
    <source>
        <dbReference type="SAM" id="Phobius"/>
    </source>
</evidence>
<protein>
    <submittedName>
        <fullName evidence="8">MFS transporter</fullName>
    </submittedName>
</protein>
<feature type="transmembrane region" description="Helical" evidence="6">
    <location>
        <begin position="369"/>
        <end position="396"/>
    </location>
</feature>
<sequence>MAFDPITPPPPPAEPVTDVRRLILLLGISCFAGAFGGRVLDPFVTTIAGEFTAPVREAALLASAYALPFALIQPILGPIGDAVGKRRVIQAGLCCLTLFCLLAPLAPSLGVLLALRALAGAAAGGIMPLTLAAVGDAVPIQGRQVALSRLLVFSIVGQIAGGALAGALGPLIGWRGLMLVCAGLAAAAAVVMLTIPLSRVPEPRGRFDPVRAIRRYRAILALPQARLLYAAVAIEGVLIFGTFPYFAPMLESRGFTGEFGATAEAGMTVAAFGLGGVVYAMVARPLLARLGQGRMVVLGGGLAALALLGFGLAPSVVVFIASGLALGTGFYMIHNSIQTRVTELAPEARGSAVALHAFHFFTGQSLGPVLVGLAMAGVGPAPAMAVAAVAILALALRLKRR</sequence>
<dbReference type="SUPFAM" id="SSF103473">
    <property type="entry name" value="MFS general substrate transporter"/>
    <property type="match status" value="1"/>
</dbReference>
<dbReference type="Proteomes" id="UP000606490">
    <property type="component" value="Unassembled WGS sequence"/>
</dbReference>
<name>A0ABS1V0Y0_9PROT</name>
<keyword evidence="9" id="KW-1185">Reference proteome</keyword>
<evidence type="ECO:0000256" key="4">
    <source>
        <dbReference type="ARBA" id="ARBA00022989"/>
    </source>
</evidence>
<dbReference type="InterPro" id="IPR036259">
    <property type="entry name" value="MFS_trans_sf"/>
</dbReference>
<feature type="transmembrane region" description="Helical" evidence="6">
    <location>
        <begin position="227"/>
        <end position="247"/>
    </location>
</feature>
<keyword evidence="2" id="KW-1003">Cell membrane</keyword>
<evidence type="ECO:0000259" key="7">
    <source>
        <dbReference type="PROSITE" id="PS50850"/>
    </source>
</evidence>
<proteinExistence type="predicted"/>
<dbReference type="Pfam" id="PF07690">
    <property type="entry name" value="MFS_1"/>
    <property type="match status" value="1"/>
</dbReference>
<evidence type="ECO:0000256" key="3">
    <source>
        <dbReference type="ARBA" id="ARBA00022692"/>
    </source>
</evidence>
<evidence type="ECO:0000256" key="5">
    <source>
        <dbReference type="ARBA" id="ARBA00023136"/>
    </source>
</evidence>
<comment type="subcellular location">
    <subcellularLocation>
        <location evidence="1">Cell membrane</location>
        <topology evidence="1">Multi-pass membrane protein</topology>
    </subcellularLocation>
</comment>
<dbReference type="Gene3D" id="1.20.1250.20">
    <property type="entry name" value="MFS general substrate transporter like domains"/>
    <property type="match status" value="1"/>
</dbReference>
<gene>
    <name evidence="8" type="ORF">JMJ55_08465</name>
</gene>
<evidence type="ECO:0000313" key="9">
    <source>
        <dbReference type="Proteomes" id="UP000606490"/>
    </source>
</evidence>
<comment type="caution">
    <text evidence="8">The sequence shown here is derived from an EMBL/GenBank/DDBJ whole genome shotgun (WGS) entry which is preliminary data.</text>
</comment>
<feature type="transmembrane region" description="Helical" evidence="6">
    <location>
        <begin position="259"/>
        <end position="283"/>
    </location>
</feature>
<organism evidence="8 9">
    <name type="scientific">Belnapia mucosa</name>
    <dbReference type="NCBI Taxonomy" id="2804532"/>
    <lineage>
        <taxon>Bacteria</taxon>
        <taxon>Pseudomonadati</taxon>
        <taxon>Pseudomonadota</taxon>
        <taxon>Alphaproteobacteria</taxon>
        <taxon>Acetobacterales</taxon>
        <taxon>Roseomonadaceae</taxon>
        <taxon>Belnapia</taxon>
    </lineage>
</organism>
<dbReference type="RefSeq" id="WP_202825100.1">
    <property type="nucleotide sequence ID" value="NZ_JAEUXJ010000003.1"/>
</dbReference>